<evidence type="ECO:0000313" key="11">
    <source>
        <dbReference type="Proteomes" id="UP000294829"/>
    </source>
</evidence>
<evidence type="ECO:0000259" key="9">
    <source>
        <dbReference type="PROSITE" id="PS51012"/>
    </source>
</evidence>
<evidence type="ECO:0000256" key="3">
    <source>
        <dbReference type="ARBA" id="ARBA00022448"/>
    </source>
</evidence>
<dbReference type="OrthoDB" id="9808686at2"/>
<protein>
    <submittedName>
        <fullName evidence="10">ABC transporter permease</fullName>
    </submittedName>
</protein>
<keyword evidence="4" id="KW-1003">Cell membrane</keyword>
<dbReference type="GO" id="GO:0005886">
    <property type="term" value="C:plasma membrane"/>
    <property type="evidence" value="ECO:0007669"/>
    <property type="project" value="UniProtKB-SubCell"/>
</dbReference>
<dbReference type="AlphaFoldDB" id="A0A4R5W5N8"/>
<evidence type="ECO:0000256" key="5">
    <source>
        <dbReference type="ARBA" id="ARBA00022692"/>
    </source>
</evidence>
<feature type="transmembrane region" description="Helical" evidence="8">
    <location>
        <begin position="261"/>
        <end position="285"/>
    </location>
</feature>
<feature type="domain" description="ABC transmembrane type-2" evidence="9">
    <location>
        <begin position="135"/>
        <end position="375"/>
    </location>
</feature>
<dbReference type="PANTHER" id="PTHR30294">
    <property type="entry name" value="MEMBRANE COMPONENT OF ABC TRANSPORTER YHHJ-RELATED"/>
    <property type="match status" value="1"/>
</dbReference>
<keyword evidence="3" id="KW-0813">Transport</keyword>
<dbReference type="PANTHER" id="PTHR30294:SF29">
    <property type="entry name" value="MULTIDRUG ABC TRANSPORTER PERMEASE YBHS-RELATED"/>
    <property type="match status" value="1"/>
</dbReference>
<dbReference type="PROSITE" id="PS51012">
    <property type="entry name" value="ABC_TM2"/>
    <property type="match status" value="1"/>
</dbReference>
<evidence type="ECO:0000256" key="2">
    <source>
        <dbReference type="ARBA" id="ARBA00007783"/>
    </source>
</evidence>
<dbReference type="EMBL" id="SMYL01000001">
    <property type="protein sequence ID" value="TDK68367.1"/>
    <property type="molecule type" value="Genomic_DNA"/>
</dbReference>
<dbReference type="Pfam" id="PF12698">
    <property type="entry name" value="ABC2_membrane_3"/>
    <property type="match status" value="1"/>
</dbReference>
<keyword evidence="7 8" id="KW-0472">Membrane</keyword>
<feature type="transmembrane region" description="Helical" evidence="8">
    <location>
        <begin position="231"/>
        <end position="249"/>
    </location>
</feature>
<name>A0A4R5W5N8_9BURK</name>
<dbReference type="InterPro" id="IPR047817">
    <property type="entry name" value="ABC2_TM_bact-type"/>
</dbReference>
<evidence type="ECO:0000256" key="6">
    <source>
        <dbReference type="ARBA" id="ARBA00022989"/>
    </source>
</evidence>
<comment type="similarity">
    <text evidence="2">Belongs to the ABC-2 integral membrane protein family.</text>
</comment>
<dbReference type="InterPro" id="IPR051449">
    <property type="entry name" value="ABC-2_transporter_component"/>
</dbReference>
<feature type="transmembrane region" description="Helical" evidence="8">
    <location>
        <begin position="182"/>
        <end position="204"/>
    </location>
</feature>
<evidence type="ECO:0000256" key="1">
    <source>
        <dbReference type="ARBA" id="ARBA00004651"/>
    </source>
</evidence>
<dbReference type="RefSeq" id="WP_133324961.1">
    <property type="nucleotide sequence ID" value="NZ_SMYL01000001.1"/>
</dbReference>
<organism evidence="10 11">
    <name type="scientific">Sapientia aquatica</name>
    <dbReference type="NCBI Taxonomy" id="1549640"/>
    <lineage>
        <taxon>Bacteria</taxon>
        <taxon>Pseudomonadati</taxon>
        <taxon>Pseudomonadota</taxon>
        <taxon>Betaproteobacteria</taxon>
        <taxon>Burkholderiales</taxon>
        <taxon>Oxalobacteraceae</taxon>
        <taxon>Sapientia</taxon>
    </lineage>
</organism>
<feature type="transmembrane region" description="Helical" evidence="8">
    <location>
        <begin position="349"/>
        <end position="370"/>
    </location>
</feature>
<feature type="transmembrane region" description="Helical" evidence="8">
    <location>
        <begin position="29"/>
        <end position="47"/>
    </location>
</feature>
<evidence type="ECO:0000313" key="10">
    <source>
        <dbReference type="EMBL" id="TDK68367.1"/>
    </source>
</evidence>
<evidence type="ECO:0000256" key="4">
    <source>
        <dbReference type="ARBA" id="ARBA00022475"/>
    </source>
</evidence>
<comment type="caution">
    <text evidence="10">The sequence shown here is derived from an EMBL/GenBank/DDBJ whole genome shotgun (WGS) entry which is preliminary data.</text>
</comment>
<feature type="transmembrane region" description="Helical" evidence="8">
    <location>
        <begin position="291"/>
        <end position="312"/>
    </location>
</feature>
<comment type="subcellular location">
    <subcellularLocation>
        <location evidence="1">Cell membrane</location>
        <topology evidence="1">Multi-pass membrane protein</topology>
    </subcellularLocation>
</comment>
<evidence type="ECO:0000256" key="8">
    <source>
        <dbReference type="SAM" id="Phobius"/>
    </source>
</evidence>
<dbReference type="GO" id="GO:0140359">
    <property type="term" value="F:ABC-type transporter activity"/>
    <property type="evidence" value="ECO:0007669"/>
    <property type="project" value="InterPro"/>
</dbReference>
<evidence type="ECO:0000256" key="7">
    <source>
        <dbReference type="ARBA" id="ARBA00023136"/>
    </source>
</evidence>
<dbReference type="InterPro" id="IPR013525">
    <property type="entry name" value="ABC2_TM"/>
</dbReference>
<dbReference type="Proteomes" id="UP000294829">
    <property type="component" value="Unassembled WGS sequence"/>
</dbReference>
<accession>A0A4R5W5N8</accession>
<reference evidence="10 11" key="1">
    <citation type="submission" date="2019-03" db="EMBL/GenBank/DDBJ databases">
        <title>Sapientia aquatica gen. nov., sp. nov., isolated from a crater lake.</title>
        <authorList>
            <person name="Felfoldi T."/>
            <person name="Szabo A."/>
            <person name="Toth E."/>
            <person name="Schumann P."/>
            <person name="Keki Z."/>
            <person name="Marialigeti K."/>
            <person name="Mathe I."/>
        </authorList>
    </citation>
    <scope>NUCLEOTIDE SEQUENCE [LARGE SCALE GENOMIC DNA]</scope>
    <source>
        <strain evidence="10 11">SA-152</strain>
    </source>
</reference>
<proteinExistence type="inferred from homology"/>
<gene>
    <name evidence="10" type="ORF">E2I14_02155</name>
</gene>
<dbReference type="Gene3D" id="3.40.1710.10">
    <property type="entry name" value="abc type-2 transporter like domain"/>
    <property type="match status" value="1"/>
</dbReference>
<sequence>MSILNINPRHLWALCRKESYQIVRDPSSILIAFILPVILLFIFGYGINLDTNKVKLGVVMQDNGAEAQRFVDVLGGSPYIEVHHSNSRADMQTQLQNGVVRGVLIVNSDFSAKVRQHQGPAAMQLLTDGAEPNTANFLSSYLQGSLQVWINQRSNDQGLATIALTTLEPRYWFNPTTVSRNFLVPGSISVIMTVIGALLTSLVVAREWERGTMEALLSTSVTRSELLLSKIIPYYLLGMVAMSLCVLVATTLMDIPFRGSFWVLFIVSSLFLGSGLGLGLFLSTVTRNQFIAAQFALLAAFLPATMLSGFIFEISSMPDAVQAISYLVPARYFVGALQTLFLAGDIWPVILLNSFFLLVSALFWLGLTAIKTARRLDD</sequence>
<keyword evidence="6 8" id="KW-1133">Transmembrane helix</keyword>
<keyword evidence="11" id="KW-1185">Reference proteome</keyword>
<keyword evidence="5 8" id="KW-0812">Transmembrane</keyword>